<dbReference type="InterPro" id="IPR032974">
    <property type="entry name" value="Polypren_kinase"/>
</dbReference>
<feature type="transmembrane region" description="Helical" evidence="10">
    <location>
        <begin position="439"/>
        <end position="469"/>
    </location>
</feature>
<comment type="subcellular location">
    <subcellularLocation>
        <location evidence="1">Endoplasmic reticulum membrane</location>
        <topology evidence="1">Multi-pass membrane protein</topology>
    </subcellularLocation>
</comment>
<name>A0A7F5QXG4_AGRPL</name>
<evidence type="ECO:0000313" key="11">
    <source>
        <dbReference type="Proteomes" id="UP000192223"/>
    </source>
</evidence>
<keyword evidence="8 10" id="KW-1133">Transmembrane helix</keyword>
<feature type="transmembrane region" description="Helical" evidence="10">
    <location>
        <begin position="334"/>
        <end position="355"/>
    </location>
</feature>
<evidence type="ECO:0000256" key="2">
    <source>
        <dbReference type="ARBA" id="ARBA00010794"/>
    </source>
</evidence>
<proteinExistence type="inferred from homology"/>
<dbReference type="OrthoDB" id="377083at2759"/>
<feature type="transmembrane region" description="Helical" evidence="10">
    <location>
        <begin position="20"/>
        <end position="39"/>
    </location>
</feature>
<feature type="transmembrane region" description="Helical" evidence="10">
    <location>
        <begin position="269"/>
        <end position="287"/>
    </location>
</feature>
<keyword evidence="7" id="KW-0256">Endoplasmic reticulum</keyword>
<evidence type="ECO:0000313" key="12">
    <source>
        <dbReference type="RefSeq" id="XP_025829880.1"/>
    </source>
</evidence>
<feature type="transmembrane region" description="Helical" evidence="10">
    <location>
        <begin position="51"/>
        <end position="71"/>
    </location>
</feature>
<evidence type="ECO:0000256" key="1">
    <source>
        <dbReference type="ARBA" id="ARBA00004477"/>
    </source>
</evidence>
<dbReference type="GO" id="GO:0043048">
    <property type="term" value="P:dolichyl monophosphate biosynthetic process"/>
    <property type="evidence" value="ECO:0007669"/>
    <property type="project" value="TreeGrafter"/>
</dbReference>
<feature type="transmembrane region" description="Helical" evidence="10">
    <location>
        <begin position="168"/>
        <end position="188"/>
    </location>
</feature>
<evidence type="ECO:0000256" key="9">
    <source>
        <dbReference type="ARBA" id="ARBA00023136"/>
    </source>
</evidence>
<dbReference type="EC" id="2.7.1.108" evidence="3"/>
<dbReference type="GeneID" id="108736321"/>
<dbReference type="PANTHER" id="PTHR13205:SF15">
    <property type="entry name" value="DOLICHOL KINASE"/>
    <property type="match status" value="1"/>
</dbReference>
<gene>
    <name evidence="12" type="primary">LOC108736321</name>
</gene>
<evidence type="ECO:0000256" key="10">
    <source>
        <dbReference type="SAM" id="Phobius"/>
    </source>
</evidence>
<dbReference type="KEGG" id="apln:108736321"/>
<feature type="transmembrane region" description="Helical" evidence="10">
    <location>
        <begin position="200"/>
        <end position="219"/>
    </location>
</feature>
<dbReference type="Proteomes" id="UP000192223">
    <property type="component" value="Unplaced"/>
</dbReference>
<keyword evidence="6 12" id="KW-0418">Kinase</keyword>
<keyword evidence="9 10" id="KW-0472">Membrane</keyword>
<organism evidence="11 12">
    <name type="scientific">Agrilus planipennis</name>
    <name type="common">Emerald ash borer</name>
    <name type="synonym">Agrilus marcopoli</name>
    <dbReference type="NCBI Taxonomy" id="224129"/>
    <lineage>
        <taxon>Eukaryota</taxon>
        <taxon>Metazoa</taxon>
        <taxon>Ecdysozoa</taxon>
        <taxon>Arthropoda</taxon>
        <taxon>Hexapoda</taxon>
        <taxon>Insecta</taxon>
        <taxon>Pterygota</taxon>
        <taxon>Neoptera</taxon>
        <taxon>Endopterygota</taxon>
        <taxon>Coleoptera</taxon>
        <taxon>Polyphaga</taxon>
        <taxon>Elateriformia</taxon>
        <taxon>Buprestoidea</taxon>
        <taxon>Buprestidae</taxon>
        <taxon>Agrilinae</taxon>
        <taxon>Agrilus</taxon>
    </lineage>
</organism>
<feature type="transmembrane region" description="Helical" evidence="10">
    <location>
        <begin position="408"/>
        <end position="427"/>
    </location>
</feature>
<reference evidence="12" key="1">
    <citation type="submission" date="2025-08" db="UniProtKB">
        <authorList>
            <consortium name="RefSeq"/>
        </authorList>
    </citation>
    <scope>IDENTIFICATION</scope>
    <source>
        <tissue evidence="12">Entire body</tissue>
    </source>
</reference>
<accession>A0A7F5QXG4</accession>
<evidence type="ECO:0000256" key="5">
    <source>
        <dbReference type="ARBA" id="ARBA00022692"/>
    </source>
</evidence>
<dbReference type="RefSeq" id="XP_025829880.1">
    <property type="nucleotide sequence ID" value="XM_025974095.1"/>
</dbReference>
<keyword evidence="5 10" id="KW-0812">Transmembrane</keyword>
<feature type="transmembrane region" description="Helical" evidence="10">
    <location>
        <begin position="83"/>
        <end position="116"/>
    </location>
</feature>
<evidence type="ECO:0000256" key="7">
    <source>
        <dbReference type="ARBA" id="ARBA00022824"/>
    </source>
</evidence>
<evidence type="ECO:0000256" key="6">
    <source>
        <dbReference type="ARBA" id="ARBA00022777"/>
    </source>
</evidence>
<evidence type="ECO:0000256" key="3">
    <source>
        <dbReference type="ARBA" id="ARBA00012132"/>
    </source>
</evidence>
<feature type="transmembrane region" description="Helical" evidence="10">
    <location>
        <begin position="367"/>
        <end position="387"/>
    </location>
</feature>
<keyword evidence="4" id="KW-0808">Transferase</keyword>
<protein>
    <recommendedName>
        <fullName evidence="3">dolichol kinase</fullName>
        <ecNumber evidence="3">2.7.1.108</ecNumber>
    </recommendedName>
</protein>
<dbReference type="PANTHER" id="PTHR13205">
    <property type="entry name" value="TRANSMEMBRANE PROTEIN 15-RELATED"/>
    <property type="match status" value="1"/>
</dbReference>
<comment type="similarity">
    <text evidence="2">Belongs to the polyprenol kinase family.</text>
</comment>
<dbReference type="FunCoup" id="A0A7F5QXG4">
    <property type="interactions" value="811"/>
</dbReference>
<dbReference type="InParanoid" id="A0A7F5QXG4"/>
<dbReference type="GO" id="GO:0004168">
    <property type="term" value="F:dolichol kinase activity"/>
    <property type="evidence" value="ECO:0007669"/>
    <property type="project" value="UniProtKB-EC"/>
</dbReference>
<dbReference type="AlphaFoldDB" id="A0A7F5QXG4"/>
<feature type="transmembrane region" description="Helical" evidence="10">
    <location>
        <begin position="136"/>
        <end position="156"/>
    </location>
</feature>
<keyword evidence="11" id="KW-1185">Reference proteome</keyword>
<feature type="transmembrane region" description="Helical" evidence="10">
    <location>
        <begin position="239"/>
        <end position="257"/>
    </location>
</feature>
<evidence type="ECO:0000256" key="4">
    <source>
        <dbReference type="ARBA" id="ARBA00022679"/>
    </source>
</evidence>
<evidence type="ECO:0000256" key="8">
    <source>
        <dbReference type="ARBA" id="ARBA00022989"/>
    </source>
</evidence>
<dbReference type="GO" id="GO:0005789">
    <property type="term" value="C:endoplasmic reticulum membrane"/>
    <property type="evidence" value="ECO:0007669"/>
    <property type="project" value="UniProtKB-SubCell"/>
</dbReference>
<sequence>MDKKFHTFLTANNLQTRPGAQHGLWLAFLLPLAISVSYYRNLEVSSEIYRLNAVLSVNLLLSVMITIIETLQKLSSLASKICLLVVVAATATILTVILLKGLLFSLLISFFVTFGFKKSLFTIIKLFPRSFSFGEACVCAEGLIFFMVSFYINIIAHKQSQNERLGSISTTVIQIGLFGLGLICLTSYYFKGILCRTIPFYIFIILSLFILIILPLHVVLQRSPILWIINLFTADRNTVYVFFYWILCCIVATLIVRNQIEDGNKASTIVRKTFHVLAVAVYLPGLLYCCNLLYLASGVVLGIFVGLELLRILKIEPLGPILQDGFHVYSDEKDVGSIALTPIYLLVGCSLPLWIHPDPCDVVDSAGFNLLPLTSGLLTIGIGDAAASAMGKKFGKHKWPGSQKTFEGTIACILSQLIMVFIFNRIGYAAFTPVQIGRIIFGIIFCSYVEAVTDQIDNLVLPFIMYIILI</sequence>